<evidence type="ECO:0000313" key="5">
    <source>
        <dbReference type="EMBL" id="PQO25331.1"/>
    </source>
</evidence>
<dbReference type="Pfam" id="PF00496">
    <property type="entry name" value="SBP_bac_5"/>
    <property type="match status" value="1"/>
</dbReference>
<accession>A0A2S8EZN0</accession>
<dbReference type="Gene3D" id="3.40.190.10">
    <property type="entry name" value="Periplasmic binding protein-like II"/>
    <property type="match status" value="2"/>
</dbReference>
<dbReference type="FunFam" id="3.10.105.10:FF:000001">
    <property type="entry name" value="Oligopeptide ABC transporter, oligopeptide-binding protein"/>
    <property type="match status" value="1"/>
</dbReference>
<dbReference type="OrthoDB" id="9801912at2"/>
<organism evidence="5 6">
    <name type="scientific">Blastopirellula marina</name>
    <dbReference type="NCBI Taxonomy" id="124"/>
    <lineage>
        <taxon>Bacteria</taxon>
        <taxon>Pseudomonadati</taxon>
        <taxon>Planctomycetota</taxon>
        <taxon>Planctomycetia</taxon>
        <taxon>Pirellulales</taxon>
        <taxon>Pirellulaceae</taxon>
        <taxon>Blastopirellula</taxon>
    </lineage>
</organism>
<dbReference type="Gene3D" id="3.90.76.10">
    <property type="entry name" value="Dipeptide-binding Protein, Domain 1"/>
    <property type="match status" value="2"/>
</dbReference>
<dbReference type="GO" id="GO:0043190">
    <property type="term" value="C:ATP-binding cassette (ABC) transporter complex"/>
    <property type="evidence" value="ECO:0007669"/>
    <property type="project" value="InterPro"/>
</dbReference>
<dbReference type="Gene3D" id="3.10.105.10">
    <property type="entry name" value="Dipeptide-binding Protein, Domain 3"/>
    <property type="match status" value="1"/>
</dbReference>
<evidence type="ECO:0000256" key="3">
    <source>
        <dbReference type="SAM" id="Phobius"/>
    </source>
</evidence>
<dbReference type="InterPro" id="IPR030678">
    <property type="entry name" value="Peptide/Ni-bd"/>
</dbReference>
<comment type="similarity">
    <text evidence="1">Belongs to the bacterial solute-binding protein 5 family.</text>
</comment>
<dbReference type="GO" id="GO:1904680">
    <property type="term" value="F:peptide transmembrane transporter activity"/>
    <property type="evidence" value="ECO:0007669"/>
    <property type="project" value="TreeGrafter"/>
</dbReference>
<feature type="domain" description="Solute-binding protein family 5" evidence="4">
    <location>
        <begin position="82"/>
        <end position="572"/>
    </location>
</feature>
<comment type="caution">
    <text evidence="5">The sequence shown here is derived from an EMBL/GenBank/DDBJ whole genome shotgun (WGS) entry which is preliminary data.</text>
</comment>
<evidence type="ECO:0000259" key="4">
    <source>
        <dbReference type="Pfam" id="PF00496"/>
    </source>
</evidence>
<keyword evidence="3" id="KW-0472">Membrane</keyword>
<proteinExistence type="inferred from homology"/>
<dbReference type="PANTHER" id="PTHR30290:SF83">
    <property type="entry name" value="ABC TRANSPORTER SUBSTRATE-BINDING PROTEIN"/>
    <property type="match status" value="1"/>
</dbReference>
<dbReference type="InterPro" id="IPR023765">
    <property type="entry name" value="SBP_5_CS"/>
</dbReference>
<protein>
    <submittedName>
        <fullName evidence="5">Peptide ABC transporter substrate-binding protein</fullName>
    </submittedName>
</protein>
<evidence type="ECO:0000313" key="6">
    <source>
        <dbReference type="Proteomes" id="UP000240009"/>
    </source>
</evidence>
<gene>
    <name evidence="5" type="ORF">C5Y96_25895</name>
</gene>
<dbReference type="AlphaFoldDB" id="A0A2S8EZN0"/>
<sequence>MKWSIRGLFPYFFPLIFVVALFFALRMGSLPPADFTFSNGTEPQTVDPAKSTGAPEGRIIDAIFEGLYRKMPDPNDPDEMLPMPAMAKSHEVSDDLKTYTFHMREGAKWTNGEPVTAHDWEFSWMRFLHPESRTQYAYQLWYIKNAQRFTTGDLHEGDRVEVELADRKDRAQMFPRGTMVSGILKKIDTYSAGAPKSDDSGHGESGSSYKVYTVDCVPDKDGVPQWDGEKTERVFYQSGIPESFLAKHPKAEEAMHVLLHFSEVGIKVPDDMTLVIQLESPTPYFLELASFYPMHAVNRTCIETFGYPNWTKPENIVTNGPYQIQERRIRDRIRLAKNPTYWNADEVKLETIDALAVQSNTTQLNMYMSGEMEWATDIPNPVLDDLKKLDEEKKKEPGRENERNDLLIAPMLSTYFYRVNTTRPPLDNPKVRQALNLAINKQEIVDFVTRGGQVPAGSLVPPGITGYEGPPTEDYDPERARELLKEALGGKKMRPIQILYNTSEGHKQIAEVIQQQWKRNLHIDVQLRNVEWGVYLTTVREMDYDVARAGWIGDYPDPNTFLDMFVTGGENNETGWSNKEYDALIESARSEADPEKRFALLRQAEKILVKEMPILPIYFYVSVNMVRPYVKNFYPNLQDLHPLHILEIDEEQREKIREWEGLE</sequence>
<dbReference type="RefSeq" id="WP_105359438.1">
    <property type="nucleotide sequence ID" value="NZ_PUIA01000085.1"/>
</dbReference>
<dbReference type="PROSITE" id="PS01040">
    <property type="entry name" value="SBP_BACTERIAL_5"/>
    <property type="match status" value="1"/>
</dbReference>
<dbReference type="GO" id="GO:0030288">
    <property type="term" value="C:outer membrane-bounded periplasmic space"/>
    <property type="evidence" value="ECO:0007669"/>
    <property type="project" value="UniProtKB-ARBA"/>
</dbReference>
<dbReference type="EMBL" id="PUIA01000085">
    <property type="protein sequence ID" value="PQO25331.1"/>
    <property type="molecule type" value="Genomic_DNA"/>
</dbReference>
<reference evidence="5 6" key="1">
    <citation type="submission" date="2018-02" db="EMBL/GenBank/DDBJ databases">
        <title>Comparative genomes isolates from brazilian mangrove.</title>
        <authorList>
            <person name="Araujo J.E."/>
            <person name="Taketani R.G."/>
            <person name="Silva M.C.P."/>
            <person name="Loureco M.V."/>
            <person name="Andreote F.D."/>
        </authorList>
    </citation>
    <scope>NUCLEOTIDE SEQUENCE [LARGE SCALE GENOMIC DNA]</scope>
    <source>
        <strain evidence="5 6">HEX-2 MGV</strain>
    </source>
</reference>
<dbReference type="SUPFAM" id="SSF53850">
    <property type="entry name" value="Periplasmic binding protein-like II"/>
    <property type="match status" value="1"/>
</dbReference>
<feature type="transmembrane region" description="Helical" evidence="3">
    <location>
        <begin position="7"/>
        <end position="25"/>
    </location>
</feature>
<name>A0A2S8EZN0_9BACT</name>
<dbReference type="GO" id="GO:0015833">
    <property type="term" value="P:peptide transport"/>
    <property type="evidence" value="ECO:0007669"/>
    <property type="project" value="TreeGrafter"/>
</dbReference>
<dbReference type="PIRSF" id="PIRSF002741">
    <property type="entry name" value="MppA"/>
    <property type="match status" value="1"/>
</dbReference>
<dbReference type="InterPro" id="IPR039424">
    <property type="entry name" value="SBP_5"/>
</dbReference>
<dbReference type="PANTHER" id="PTHR30290">
    <property type="entry name" value="PERIPLASMIC BINDING COMPONENT OF ABC TRANSPORTER"/>
    <property type="match status" value="1"/>
</dbReference>
<evidence type="ECO:0000256" key="1">
    <source>
        <dbReference type="ARBA" id="ARBA00005695"/>
    </source>
</evidence>
<keyword evidence="2" id="KW-0732">Signal</keyword>
<dbReference type="Proteomes" id="UP000240009">
    <property type="component" value="Unassembled WGS sequence"/>
</dbReference>
<dbReference type="InterPro" id="IPR000914">
    <property type="entry name" value="SBP_5_dom"/>
</dbReference>
<keyword evidence="3" id="KW-0812">Transmembrane</keyword>
<evidence type="ECO:0000256" key="2">
    <source>
        <dbReference type="ARBA" id="ARBA00022729"/>
    </source>
</evidence>
<dbReference type="CDD" id="cd08504">
    <property type="entry name" value="PBP2_OppA"/>
    <property type="match status" value="1"/>
</dbReference>
<keyword evidence="3" id="KW-1133">Transmembrane helix</keyword>